<organism evidence="3 4">
    <name type="scientific">Orchesella dallaii</name>
    <dbReference type="NCBI Taxonomy" id="48710"/>
    <lineage>
        <taxon>Eukaryota</taxon>
        <taxon>Metazoa</taxon>
        <taxon>Ecdysozoa</taxon>
        <taxon>Arthropoda</taxon>
        <taxon>Hexapoda</taxon>
        <taxon>Collembola</taxon>
        <taxon>Entomobryomorpha</taxon>
        <taxon>Entomobryoidea</taxon>
        <taxon>Orchesellidae</taxon>
        <taxon>Orchesellinae</taxon>
        <taxon>Orchesella</taxon>
    </lineage>
</organism>
<evidence type="ECO:0000256" key="2">
    <source>
        <dbReference type="SAM" id="Phobius"/>
    </source>
</evidence>
<protein>
    <submittedName>
        <fullName evidence="3">Uncharacterized protein</fullName>
    </submittedName>
</protein>
<keyword evidence="2" id="KW-1133">Transmembrane helix</keyword>
<sequence length="214" mass="24071">MTDQSSNLNRNFLSGQQNLPSEFIHKDKEPLMVSNDGFPSASSSHKSESVINNDTTKANTNVMSNDDAIVTTTRDTIVVLITLTIIFLTLIATYYLWRKHRNNFANSLYKSEEYRYSRLSQNDVEVDNISFQGDLTQKFLLNSVPVCVEDDGGDDQVRPATLCLEYDSLITISSDDNNGNQSWKNSMNRSSVKDDGSPVNLLIDELSDEQDLLQ</sequence>
<proteinExistence type="predicted"/>
<keyword evidence="2" id="KW-0472">Membrane</keyword>
<accession>A0ABP1Q002</accession>
<evidence type="ECO:0000313" key="4">
    <source>
        <dbReference type="Proteomes" id="UP001642540"/>
    </source>
</evidence>
<evidence type="ECO:0000313" key="3">
    <source>
        <dbReference type="EMBL" id="CAL8082074.1"/>
    </source>
</evidence>
<keyword evidence="4" id="KW-1185">Reference proteome</keyword>
<feature type="region of interest" description="Disordered" evidence="1">
    <location>
        <begin position="35"/>
        <end position="58"/>
    </location>
</feature>
<feature type="compositionally biased region" description="Polar residues" evidence="1">
    <location>
        <begin position="40"/>
        <end position="58"/>
    </location>
</feature>
<gene>
    <name evidence="3" type="ORF">ODALV1_LOCUS5109</name>
</gene>
<evidence type="ECO:0000256" key="1">
    <source>
        <dbReference type="SAM" id="MobiDB-lite"/>
    </source>
</evidence>
<dbReference type="EMBL" id="CAXLJM020000015">
    <property type="protein sequence ID" value="CAL8082074.1"/>
    <property type="molecule type" value="Genomic_DNA"/>
</dbReference>
<reference evidence="3 4" key="1">
    <citation type="submission" date="2024-08" db="EMBL/GenBank/DDBJ databases">
        <authorList>
            <person name="Cucini C."/>
            <person name="Frati F."/>
        </authorList>
    </citation>
    <scope>NUCLEOTIDE SEQUENCE [LARGE SCALE GENOMIC DNA]</scope>
</reference>
<feature type="transmembrane region" description="Helical" evidence="2">
    <location>
        <begin position="77"/>
        <end position="97"/>
    </location>
</feature>
<keyword evidence="2" id="KW-0812">Transmembrane</keyword>
<name>A0ABP1Q002_9HEXA</name>
<comment type="caution">
    <text evidence="3">The sequence shown here is derived from an EMBL/GenBank/DDBJ whole genome shotgun (WGS) entry which is preliminary data.</text>
</comment>
<dbReference type="Proteomes" id="UP001642540">
    <property type="component" value="Unassembled WGS sequence"/>
</dbReference>